<keyword evidence="4 9" id="KW-1133">Transmembrane helix</keyword>
<dbReference type="PRINTS" id="PR01333">
    <property type="entry name" value="2POREKCHANEL"/>
</dbReference>
<dbReference type="GeneID" id="20230418"/>
<keyword evidence="5 8" id="KW-0406">Ion transport</keyword>
<dbReference type="OrthoDB" id="297496at2759"/>
<dbReference type="GO" id="GO:0030322">
    <property type="term" value="P:stabilization of membrane potential"/>
    <property type="evidence" value="ECO:0007669"/>
    <property type="project" value="TreeGrafter"/>
</dbReference>
<dbReference type="Pfam" id="PF07885">
    <property type="entry name" value="Ion_trans_2"/>
    <property type="match status" value="2"/>
</dbReference>
<evidence type="ECO:0000259" key="10">
    <source>
        <dbReference type="Pfam" id="PF07885"/>
    </source>
</evidence>
<feature type="transmembrane region" description="Helical" evidence="9">
    <location>
        <begin position="124"/>
        <end position="145"/>
    </location>
</feature>
<feature type="domain" description="Potassium channel" evidence="10">
    <location>
        <begin position="246"/>
        <end position="320"/>
    </location>
</feature>
<feature type="transmembrane region" description="Helical" evidence="9">
    <location>
        <begin position="293"/>
        <end position="319"/>
    </location>
</feature>
<feature type="transmembrane region" description="Helical" evidence="9">
    <location>
        <begin position="36"/>
        <end position="57"/>
    </location>
</feature>
<comment type="subcellular location">
    <subcellularLocation>
        <location evidence="1">Membrane</location>
        <topology evidence="1">Multi-pass membrane protein</topology>
    </subcellularLocation>
</comment>
<keyword evidence="7 8" id="KW-0407">Ion channel</keyword>
<dbReference type="GO" id="GO:0015271">
    <property type="term" value="F:outward rectifier potassium channel activity"/>
    <property type="evidence" value="ECO:0007669"/>
    <property type="project" value="TreeGrafter"/>
</dbReference>
<dbReference type="GO" id="GO:0005886">
    <property type="term" value="C:plasma membrane"/>
    <property type="evidence" value="ECO:0007669"/>
    <property type="project" value="TreeGrafter"/>
</dbReference>
<dbReference type="KEGG" id="lgi:LOTGIDRAFT_109014"/>
<gene>
    <name evidence="11" type="ORF">LOTGIDRAFT_109014</name>
</gene>
<feature type="transmembrane region" description="Helical" evidence="9">
    <location>
        <begin position="157"/>
        <end position="175"/>
    </location>
</feature>
<dbReference type="STRING" id="225164.V3YX38"/>
<dbReference type="RefSeq" id="XP_009066433.1">
    <property type="nucleotide sequence ID" value="XM_009068185.1"/>
</dbReference>
<protein>
    <recommendedName>
        <fullName evidence="10">Potassium channel domain-containing protein</fullName>
    </recommendedName>
</protein>
<organism evidence="11 12">
    <name type="scientific">Lottia gigantea</name>
    <name type="common">Giant owl limpet</name>
    <dbReference type="NCBI Taxonomy" id="225164"/>
    <lineage>
        <taxon>Eukaryota</taxon>
        <taxon>Metazoa</taxon>
        <taxon>Spiralia</taxon>
        <taxon>Lophotrochozoa</taxon>
        <taxon>Mollusca</taxon>
        <taxon>Gastropoda</taxon>
        <taxon>Patellogastropoda</taxon>
        <taxon>Lottioidea</taxon>
        <taxon>Lottiidae</taxon>
        <taxon>Lottia</taxon>
    </lineage>
</organism>
<keyword evidence="2 8" id="KW-0813">Transport</keyword>
<dbReference type="PANTHER" id="PTHR11003:SF335">
    <property type="entry name" value="POTASSIUM CHANNEL DOMAIN-CONTAINING PROTEIN"/>
    <property type="match status" value="1"/>
</dbReference>
<evidence type="ECO:0000256" key="9">
    <source>
        <dbReference type="SAM" id="Phobius"/>
    </source>
</evidence>
<dbReference type="Gene3D" id="1.10.287.70">
    <property type="match status" value="1"/>
</dbReference>
<dbReference type="Proteomes" id="UP000030746">
    <property type="component" value="Unassembled WGS sequence"/>
</dbReference>
<comment type="similarity">
    <text evidence="8">Belongs to the two pore domain potassium channel (TC 1.A.1.8) family.</text>
</comment>
<evidence type="ECO:0000313" key="11">
    <source>
        <dbReference type="EMBL" id="ESO82628.1"/>
    </source>
</evidence>
<dbReference type="GO" id="GO:0022841">
    <property type="term" value="F:potassium ion leak channel activity"/>
    <property type="evidence" value="ECO:0007669"/>
    <property type="project" value="TreeGrafter"/>
</dbReference>
<feature type="transmembrane region" description="Helical" evidence="9">
    <location>
        <begin position="270"/>
        <end position="287"/>
    </location>
</feature>
<dbReference type="SUPFAM" id="SSF81324">
    <property type="entry name" value="Voltage-gated potassium channels"/>
    <property type="match status" value="2"/>
</dbReference>
<dbReference type="InterPro" id="IPR003280">
    <property type="entry name" value="2pore_dom_K_chnl"/>
</dbReference>
<dbReference type="OMA" id="ERKRWEF"/>
<keyword evidence="3 8" id="KW-0812">Transmembrane</keyword>
<sequence length="351" mass="39720">MEANTKSDITNISTQRSGLGTILNFFKLIYGLVKSVVGLMFILTLYSVIGAYIFLAIESSNEQVQKNEIKFERQGLIMVLKNMTFSENTTDNEDQLNKLLINYETNVINAYRNGMTASSTGVQWHFQSAVFYCLTVYTTIGYGCIVPVTSLGRSVTIVYALIGIPLALVILAKLGKKFTWWIKFMFALGCKIFRKTCGRCNKVVDSGGTEFKDVPNGTEVRPGVKVYFGFELDTEFNLNLFWALLVSLAYIFLGAVMYSHLENWTYLEAAYYIFISISTIGFGDLVSTNRDYFVLYSIYIFFGLSLISMCINVAIDVLTKQIQKAKIQREKIKEKLRGRRIERGKAIAIDK</sequence>
<dbReference type="EMBL" id="KB203854">
    <property type="protein sequence ID" value="ESO82628.1"/>
    <property type="molecule type" value="Genomic_DNA"/>
</dbReference>
<keyword evidence="12" id="KW-1185">Reference proteome</keyword>
<proteinExistence type="inferred from homology"/>
<name>V3YX38_LOTGI</name>
<dbReference type="AlphaFoldDB" id="V3YX38"/>
<dbReference type="PANTHER" id="PTHR11003">
    <property type="entry name" value="POTASSIUM CHANNEL, SUBFAMILY K"/>
    <property type="match status" value="1"/>
</dbReference>
<evidence type="ECO:0000256" key="4">
    <source>
        <dbReference type="ARBA" id="ARBA00022989"/>
    </source>
</evidence>
<dbReference type="InterPro" id="IPR013099">
    <property type="entry name" value="K_chnl_dom"/>
</dbReference>
<evidence type="ECO:0000256" key="1">
    <source>
        <dbReference type="ARBA" id="ARBA00004141"/>
    </source>
</evidence>
<evidence type="ECO:0000256" key="5">
    <source>
        <dbReference type="ARBA" id="ARBA00023065"/>
    </source>
</evidence>
<keyword evidence="6 9" id="KW-0472">Membrane</keyword>
<dbReference type="HOGENOM" id="CLU_022504_5_0_1"/>
<evidence type="ECO:0000256" key="2">
    <source>
        <dbReference type="ARBA" id="ARBA00022448"/>
    </source>
</evidence>
<dbReference type="CTD" id="20230418"/>
<evidence type="ECO:0000256" key="7">
    <source>
        <dbReference type="ARBA" id="ARBA00023303"/>
    </source>
</evidence>
<reference evidence="11 12" key="1">
    <citation type="journal article" date="2013" name="Nature">
        <title>Insights into bilaterian evolution from three spiralian genomes.</title>
        <authorList>
            <person name="Simakov O."/>
            <person name="Marletaz F."/>
            <person name="Cho S.J."/>
            <person name="Edsinger-Gonzales E."/>
            <person name="Havlak P."/>
            <person name="Hellsten U."/>
            <person name="Kuo D.H."/>
            <person name="Larsson T."/>
            <person name="Lv J."/>
            <person name="Arendt D."/>
            <person name="Savage R."/>
            <person name="Osoegawa K."/>
            <person name="de Jong P."/>
            <person name="Grimwood J."/>
            <person name="Chapman J.A."/>
            <person name="Shapiro H."/>
            <person name="Aerts A."/>
            <person name="Otillar R.P."/>
            <person name="Terry A.Y."/>
            <person name="Boore J.L."/>
            <person name="Grigoriev I.V."/>
            <person name="Lindberg D.R."/>
            <person name="Seaver E.C."/>
            <person name="Weisblat D.A."/>
            <person name="Putnam N.H."/>
            <person name="Rokhsar D.S."/>
        </authorList>
    </citation>
    <scope>NUCLEOTIDE SEQUENCE [LARGE SCALE GENOMIC DNA]</scope>
</reference>
<evidence type="ECO:0000313" key="12">
    <source>
        <dbReference type="Proteomes" id="UP000030746"/>
    </source>
</evidence>
<feature type="transmembrane region" description="Helical" evidence="9">
    <location>
        <begin position="240"/>
        <end position="258"/>
    </location>
</feature>
<evidence type="ECO:0000256" key="8">
    <source>
        <dbReference type="RuleBase" id="RU003857"/>
    </source>
</evidence>
<accession>V3YX38</accession>
<evidence type="ECO:0000256" key="6">
    <source>
        <dbReference type="ARBA" id="ARBA00023136"/>
    </source>
</evidence>
<feature type="domain" description="Potassium channel" evidence="10">
    <location>
        <begin position="121"/>
        <end position="178"/>
    </location>
</feature>
<evidence type="ECO:0000256" key="3">
    <source>
        <dbReference type="ARBA" id="ARBA00022692"/>
    </source>
</evidence>